<dbReference type="OrthoDB" id="6398232at2"/>
<protein>
    <submittedName>
        <fullName evidence="2">Uncharacterized protein</fullName>
    </submittedName>
</protein>
<keyword evidence="1" id="KW-0472">Membrane</keyword>
<evidence type="ECO:0000313" key="2">
    <source>
        <dbReference type="EMBL" id="REL26109.1"/>
    </source>
</evidence>
<gene>
    <name evidence="2" type="ORF">DXX93_05645</name>
</gene>
<dbReference type="Proteomes" id="UP000256478">
    <property type="component" value="Unassembled WGS sequence"/>
</dbReference>
<sequence>MKELSLNIFSQPKLRARIVNMLCRYTGYYANNALYKFNFSDSNITLQEVNGSSFQPAVLIVAREYYQEKQLSYPIDNKKELTKLLALEFEGQTASSYQITAIGESTSKVSTWKFNQLTQLSHITPRFVLPESLLLSLNIHPHQVLAQDCLADNDVKSKKLFVSQHNGSSISSYLTPLINSPERFCNSIGKALASYETNELTRDIVVKHGTKELAANLVSGLIRLPFSNLSAFAQKQQSQQGIGELIKSLLLPGIGVFAVYLALTSAWLYWQNTALTEQIANQQGDVANALNVQSKYTERLAEAQELTSLIAAQDQKAMIWPVLATVIEDFDIRTIRFIKGRYVFLGRTHREKKNSNTDQKEKENVTLKSTDLLERLISHPEVVDAQFDSAVRRSKRYESFVVSFTLKPKEQSVAEITPIDKAKA</sequence>
<keyword evidence="1" id="KW-1133">Transmembrane helix</keyword>
<keyword evidence="1" id="KW-0812">Transmembrane</keyword>
<name>A0A3E0TNG7_9GAMM</name>
<evidence type="ECO:0000313" key="3">
    <source>
        <dbReference type="Proteomes" id="UP000256478"/>
    </source>
</evidence>
<organism evidence="2 3">
    <name type="scientific">Thalassotalea euphylliae</name>
    <dbReference type="NCBI Taxonomy" id="1655234"/>
    <lineage>
        <taxon>Bacteria</taxon>
        <taxon>Pseudomonadati</taxon>
        <taxon>Pseudomonadota</taxon>
        <taxon>Gammaproteobacteria</taxon>
        <taxon>Alteromonadales</taxon>
        <taxon>Colwelliaceae</taxon>
        <taxon>Thalassotalea</taxon>
    </lineage>
</organism>
<proteinExistence type="predicted"/>
<dbReference type="EMBL" id="QUOU01000001">
    <property type="protein sequence ID" value="REL26109.1"/>
    <property type="molecule type" value="Genomic_DNA"/>
</dbReference>
<evidence type="ECO:0000256" key="1">
    <source>
        <dbReference type="SAM" id="Phobius"/>
    </source>
</evidence>
<feature type="transmembrane region" description="Helical" evidence="1">
    <location>
        <begin position="249"/>
        <end position="270"/>
    </location>
</feature>
<accession>A0A3E0TNG7</accession>
<reference evidence="2 3" key="1">
    <citation type="submission" date="2018-08" db="EMBL/GenBank/DDBJ databases">
        <title>Thalassotalea euphylliae genome.</title>
        <authorList>
            <person name="Summers S."/>
            <person name="Rice S.A."/>
            <person name="Freckelton M.L."/>
            <person name="Nedved B.T."/>
            <person name="Hadfield M.G."/>
        </authorList>
    </citation>
    <scope>NUCLEOTIDE SEQUENCE [LARGE SCALE GENOMIC DNA]</scope>
    <source>
        <strain evidence="2 3">H1</strain>
    </source>
</reference>
<comment type="caution">
    <text evidence="2">The sequence shown here is derived from an EMBL/GenBank/DDBJ whole genome shotgun (WGS) entry which is preliminary data.</text>
</comment>
<dbReference type="RefSeq" id="WP_116007230.1">
    <property type="nucleotide sequence ID" value="NZ_QUOU01000001.1"/>
</dbReference>
<dbReference type="AlphaFoldDB" id="A0A3E0TNG7"/>